<dbReference type="Proteomes" id="UP000308181">
    <property type="component" value="Unassembled WGS sequence"/>
</dbReference>
<dbReference type="OrthoDB" id="677448at2"/>
<organism evidence="2 3">
    <name type="scientific">Pedobacter cryophilus</name>
    <dbReference type="NCBI Taxonomy" id="2571271"/>
    <lineage>
        <taxon>Bacteria</taxon>
        <taxon>Pseudomonadati</taxon>
        <taxon>Bacteroidota</taxon>
        <taxon>Sphingobacteriia</taxon>
        <taxon>Sphingobacteriales</taxon>
        <taxon>Sphingobacteriaceae</taxon>
        <taxon>Pedobacter</taxon>
    </lineage>
</organism>
<keyword evidence="1" id="KW-0472">Membrane</keyword>
<keyword evidence="1" id="KW-1133">Transmembrane helix</keyword>
<dbReference type="EMBL" id="SWBP01000002">
    <property type="protein sequence ID" value="TKB98894.1"/>
    <property type="molecule type" value="Genomic_DNA"/>
</dbReference>
<evidence type="ECO:0000313" key="2">
    <source>
        <dbReference type="EMBL" id="TKB98894.1"/>
    </source>
</evidence>
<evidence type="ECO:0000313" key="3">
    <source>
        <dbReference type="Proteomes" id="UP000308181"/>
    </source>
</evidence>
<dbReference type="RefSeq" id="WP_136825708.1">
    <property type="nucleotide sequence ID" value="NZ_SWBP01000002.1"/>
</dbReference>
<keyword evidence="3" id="KW-1185">Reference proteome</keyword>
<sequence>MQKEEDDNMNWEKDAPLLNSIEKSNSFSMPDGYFENLSENIINQISLENLASKSSAFKTPHSYFENFESQLFSKIALEDKKEEFTKNDAGFKTPINYFEISKKQLNTNTKKQKQAKILTLNLIRFAAAACILLTTTLGIYFNVQRTNSINYQLSKVSDEDIETYLKQNTDATDVPLILENLEDQPIFTLDQNQVTDEEIKNYIESTY</sequence>
<dbReference type="AlphaFoldDB" id="A0A4U1C1N5"/>
<proteinExistence type="predicted"/>
<protein>
    <submittedName>
        <fullName evidence="2">Uncharacterized protein</fullName>
    </submittedName>
</protein>
<name>A0A4U1C1N5_9SPHI</name>
<comment type="caution">
    <text evidence="2">The sequence shown here is derived from an EMBL/GenBank/DDBJ whole genome shotgun (WGS) entry which is preliminary data.</text>
</comment>
<gene>
    <name evidence="2" type="ORF">FA046_07200</name>
</gene>
<evidence type="ECO:0000256" key="1">
    <source>
        <dbReference type="SAM" id="Phobius"/>
    </source>
</evidence>
<feature type="transmembrane region" description="Helical" evidence="1">
    <location>
        <begin position="118"/>
        <end position="141"/>
    </location>
</feature>
<accession>A0A4U1C1N5</accession>
<reference evidence="2 3" key="1">
    <citation type="submission" date="2019-04" db="EMBL/GenBank/DDBJ databases">
        <title>Pedobacter sp. AR-3-17 sp. nov., isolated from Arctic soil.</title>
        <authorList>
            <person name="Dahal R.H."/>
            <person name="Kim D.-U."/>
        </authorList>
    </citation>
    <scope>NUCLEOTIDE SEQUENCE [LARGE SCALE GENOMIC DNA]</scope>
    <source>
        <strain evidence="2 3">AR-3-17</strain>
    </source>
</reference>
<keyword evidence="1" id="KW-0812">Transmembrane</keyword>